<comment type="caution">
    <text evidence="3">The sequence shown here is derived from an EMBL/GenBank/DDBJ whole genome shotgun (WGS) entry which is preliminary data.</text>
</comment>
<evidence type="ECO:0000256" key="2">
    <source>
        <dbReference type="SAM" id="SignalP"/>
    </source>
</evidence>
<feature type="region of interest" description="Disordered" evidence="1">
    <location>
        <begin position="154"/>
        <end position="190"/>
    </location>
</feature>
<dbReference type="Proteomes" id="UP000192578">
    <property type="component" value="Unassembled WGS sequence"/>
</dbReference>
<evidence type="ECO:0000313" key="4">
    <source>
        <dbReference type="Proteomes" id="UP000192578"/>
    </source>
</evidence>
<feature type="signal peptide" evidence="2">
    <location>
        <begin position="1"/>
        <end position="23"/>
    </location>
</feature>
<organism evidence="3 4">
    <name type="scientific">Hypsibius exemplaris</name>
    <name type="common">Freshwater tardigrade</name>
    <dbReference type="NCBI Taxonomy" id="2072580"/>
    <lineage>
        <taxon>Eukaryota</taxon>
        <taxon>Metazoa</taxon>
        <taxon>Ecdysozoa</taxon>
        <taxon>Tardigrada</taxon>
        <taxon>Eutardigrada</taxon>
        <taxon>Parachela</taxon>
        <taxon>Hypsibioidea</taxon>
        <taxon>Hypsibiidae</taxon>
        <taxon>Hypsibius</taxon>
    </lineage>
</organism>
<dbReference type="EMBL" id="MTYJ01000043">
    <property type="protein sequence ID" value="OQV19064.1"/>
    <property type="molecule type" value="Genomic_DNA"/>
</dbReference>
<proteinExistence type="predicted"/>
<reference evidence="4" key="1">
    <citation type="submission" date="2017-01" db="EMBL/GenBank/DDBJ databases">
        <title>Comparative genomics of anhydrobiosis in the tardigrade Hypsibius dujardini.</title>
        <authorList>
            <person name="Yoshida Y."/>
            <person name="Koutsovoulos G."/>
            <person name="Laetsch D."/>
            <person name="Stevens L."/>
            <person name="Kumar S."/>
            <person name="Horikawa D."/>
            <person name="Ishino K."/>
            <person name="Komine S."/>
            <person name="Tomita M."/>
            <person name="Blaxter M."/>
            <person name="Arakawa K."/>
        </authorList>
    </citation>
    <scope>NUCLEOTIDE SEQUENCE [LARGE SCALE GENOMIC DNA]</scope>
    <source>
        <strain evidence="4">Z151</strain>
    </source>
</reference>
<feature type="chain" id="PRO_5010706965" evidence="2">
    <location>
        <begin position="24"/>
        <end position="682"/>
    </location>
</feature>
<dbReference type="AlphaFoldDB" id="A0A1W0WV43"/>
<feature type="compositionally biased region" description="Basic and acidic residues" evidence="1">
    <location>
        <begin position="495"/>
        <end position="515"/>
    </location>
</feature>
<accession>A0A1W0WV43</accession>
<sequence length="682" mass="69397">MASQQVSSLSMCIFLASVACVIGAPLAGETKTSNVSTVSLPSNANATATIRPLSAEEINKTVSKHKAEQSLKSSEWQQNAAGKWEWKGKATTKKVENVIAVASTVKADFRATPKAADVSSSEAPKVAINSSASNKEIKEIKLTQQAVTVAAASGTSSGSTAAPSSGSTAAPSSSSTADSSSSTKASSTPAVVVPQHVIQTVQNKTEKIAPLPDVLEPLSLNELELIGERAGNISSGASQNSSSEAKTSTVSSTLAASSSSSSTIAPSSSSSSTSAPESSSSSTQVPNSSSSSSLAPSSSSSSTAVPVSSSSSSLAPSSSSSSTTQSTTAKLLDSSSSSSISPSFFPSTANPAEIKLSEQNASKPANNQSLPSGSTVYNSLSELAASGLKVGEKLEVSSVDSKTNTIVLSVKAATDNSSADEAKSPEKKVEVEELKTTPAAVVVAAENKPESRPAKPSIAIPALPSLHWSGAASDIKLPEHRGPVPEPGSAPSDSKIVKMEKAQAAEKKADKHEHWSGAASELNAQQTFGPAPEPHADRHKGDAKAPPKSALDVPKHWSGSASELGMSQFAGPKEAGPDVVGKAAQRARGKTPAPQPAVVAIPASFDKIPYMWDSLMQGVLGIISPASNFVASTFGSDGSDTSSSGGIFSMLPTFDFASIQQNAKISGDKVANANNPRRSHRQ</sequence>
<evidence type="ECO:0000313" key="3">
    <source>
        <dbReference type="EMBL" id="OQV19064.1"/>
    </source>
</evidence>
<feature type="region of interest" description="Disordered" evidence="1">
    <location>
        <begin position="255"/>
        <end position="326"/>
    </location>
</feature>
<protein>
    <submittedName>
        <fullName evidence="3">Uncharacterized protein</fullName>
    </submittedName>
</protein>
<feature type="compositionally biased region" description="Basic and acidic residues" evidence="1">
    <location>
        <begin position="534"/>
        <end position="545"/>
    </location>
</feature>
<feature type="compositionally biased region" description="Basic and acidic residues" evidence="1">
    <location>
        <begin position="420"/>
        <end position="433"/>
    </location>
</feature>
<keyword evidence="4" id="KW-1185">Reference proteome</keyword>
<feature type="region of interest" description="Disordered" evidence="1">
    <location>
        <begin position="471"/>
        <end position="553"/>
    </location>
</feature>
<gene>
    <name evidence="3" type="ORF">BV898_06917</name>
</gene>
<keyword evidence="2" id="KW-0732">Signal</keyword>
<evidence type="ECO:0000256" key="1">
    <source>
        <dbReference type="SAM" id="MobiDB-lite"/>
    </source>
</evidence>
<name>A0A1W0WV43_HYPEX</name>
<feature type="region of interest" description="Disordered" evidence="1">
    <location>
        <begin position="414"/>
        <end position="433"/>
    </location>
</feature>